<accession>A0A8S2P0E2</accession>
<dbReference type="Proteomes" id="UP000682733">
    <property type="component" value="Unassembled WGS sequence"/>
</dbReference>
<dbReference type="AlphaFoldDB" id="A0A8S2P0E2"/>
<evidence type="ECO:0000313" key="1">
    <source>
        <dbReference type="EMBL" id="CAF1219069.1"/>
    </source>
</evidence>
<comment type="caution">
    <text evidence="2">The sequence shown here is derived from an EMBL/GenBank/DDBJ whole genome shotgun (WGS) entry which is preliminary data.</text>
</comment>
<evidence type="ECO:0000313" key="3">
    <source>
        <dbReference type="Proteomes" id="UP000682733"/>
    </source>
</evidence>
<dbReference type="EMBL" id="CAJNOK010015130">
    <property type="protein sequence ID" value="CAF1219069.1"/>
    <property type="molecule type" value="Genomic_DNA"/>
</dbReference>
<name>A0A8S2P0E2_9BILA</name>
<dbReference type="Gene3D" id="2.60.120.920">
    <property type="match status" value="1"/>
</dbReference>
<sequence>MASSSSTTKPPPCATCGKNIDILRCKGCLNHYCRPHFNDYRDKLAHELDVLTGVHDQLEQTLNQTTEAPRSHPLFKLINEWENESMQKIRQAAGEARKQLMAILTSSNSSNISTDLHKVALELKQGREEEDGFYEGDLFSWKCKLNELKQRLETPHFITVDEDNTTKFINKIRVLRHENDTFDQVLGPARIEEQGEVVVHILSRGHAEVRGKQEYTSGTHRITLKIEDSDAGSWIFFGLISKATPMQNNSFESASSFGWVAVAWSNHVYIAGTNTPGHGGYLSDCQKNDMIDLEFDCENHLLRMKDIRSSKQYTLQIDITKCPFPWLLHVNIGYPDDRVRIMN</sequence>
<dbReference type="InterPro" id="IPR013320">
    <property type="entry name" value="ConA-like_dom_sf"/>
</dbReference>
<protein>
    <submittedName>
        <fullName evidence="2">Uncharacterized protein</fullName>
    </submittedName>
</protein>
<proteinExistence type="predicted"/>
<dbReference type="Proteomes" id="UP000677228">
    <property type="component" value="Unassembled WGS sequence"/>
</dbReference>
<dbReference type="SUPFAM" id="SSF49899">
    <property type="entry name" value="Concanavalin A-like lectins/glucanases"/>
    <property type="match status" value="1"/>
</dbReference>
<organism evidence="2 3">
    <name type="scientific">Didymodactylos carnosus</name>
    <dbReference type="NCBI Taxonomy" id="1234261"/>
    <lineage>
        <taxon>Eukaryota</taxon>
        <taxon>Metazoa</taxon>
        <taxon>Spiralia</taxon>
        <taxon>Gnathifera</taxon>
        <taxon>Rotifera</taxon>
        <taxon>Eurotatoria</taxon>
        <taxon>Bdelloidea</taxon>
        <taxon>Philodinida</taxon>
        <taxon>Philodinidae</taxon>
        <taxon>Didymodactylos</taxon>
    </lineage>
</organism>
<dbReference type="InterPro" id="IPR043136">
    <property type="entry name" value="B30.2/SPRY_sf"/>
</dbReference>
<dbReference type="EMBL" id="CAJOBA010036668">
    <property type="protein sequence ID" value="CAF4027272.1"/>
    <property type="molecule type" value="Genomic_DNA"/>
</dbReference>
<gene>
    <name evidence="1" type="ORF">OVA965_LOCUS24825</name>
    <name evidence="2" type="ORF">TMI583_LOCUS25547</name>
</gene>
<evidence type="ECO:0000313" key="2">
    <source>
        <dbReference type="EMBL" id="CAF4027272.1"/>
    </source>
</evidence>
<reference evidence="2" key="1">
    <citation type="submission" date="2021-02" db="EMBL/GenBank/DDBJ databases">
        <authorList>
            <person name="Nowell W R."/>
        </authorList>
    </citation>
    <scope>NUCLEOTIDE SEQUENCE</scope>
</reference>